<feature type="transmembrane region" description="Helical" evidence="1">
    <location>
        <begin position="49"/>
        <end position="71"/>
    </location>
</feature>
<comment type="caution">
    <text evidence="2">The sequence shown here is derived from an EMBL/GenBank/DDBJ whole genome shotgun (WGS) entry which is preliminary data.</text>
</comment>
<keyword evidence="1" id="KW-0472">Membrane</keyword>
<evidence type="ECO:0000313" key="3">
    <source>
        <dbReference type="Proteomes" id="UP001492380"/>
    </source>
</evidence>
<keyword evidence="3" id="KW-1185">Reference proteome</keyword>
<dbReference type="Proteomes" id="UP001492380">
    <property type="component" value="Unassembled WGS sequence"/>
</dbReference>
<organism evidence="2 3">
    <name type="scientific">Phyllosticta capitalensis</name>
    <dbReference type="NCBI Taxonomy" id="121624"/>
    <lineage>
        <taxon>Eukaryota</taxon>
        <taxon>Fungi</taxon>
        <taxon>Dikarya</taxon>
        <taxon>Ascomycota</taxon>
        <taxon>Pezizomycotina</taxon>
        <taxon>Dothideomycetes</taxon>
        <taxon>Dothideomycetes incertae sedis</taxon>
        <taxon>Botryosphaeriales</taxon>
        <taxon>Phyllostictaceae</taxon>
        <taxon>Phyllosticta</taxon>
    </lineage>
</organism>
<gene>
    <name evidence="2" type="ORF">HDK90DRAFT_493139</name>
</gene>
<dbReference type="EMBL" id="JBBWRZ010000009">
    <property type="protein sequence ID" value="KAK8229119.1"/>
    <property type="molecule type" value="Genomic_DNA"/>
</dbReference>
<evidence type="ECO:0000256" key="1">
    <source>
        <dbReference type="SAM" id="Phobius"/>
    </source>
</evidence>
<keyword evidence="1" id="KW-0812">Transmembrane</keyword>
<sequence>MLKFSIFASSRATAVSAFFCFFFCLMRANSAMASAFEIAAATLDARLRALFSTLRALFSTLFCFFLCLMAASSAKACAFEMSMIFPPCDATGFTHLLVHLSGSGAGGAGGASDESRSVL</sequence>
<evidence type="ECO:0008006" key="4">
    <source>
        <dbReference type="Google" id="ProtNLM"/>
    </source>
</evidence>
<proteinExistence type="predicted"/>
<evidence type="ECO:0000313" key="2">
    <source>
        <dbReference type="EMBL" id="KAK8229119.1"/>
    </source>
</evidence>
<name>A0ABR1YGF8_9PEZI</name>
<accession>A0ABR1YGF8</accession>
<keyword evidence="1" id="KW-1133">Transmembrane helix</keyword>
<protein>
    <recommendedName>
        <fullName evidence="4">Secreted protein</fullName>
    </recommendedName>
</protein>
<reference evidence="2 3" key="1">
    <citation type="submission" date="2024-04" db="EMBL/GenBank/DDBJ databases">
        <title>Phyllosticta paracitricarpa is synonymous to the EU quarantine fungus P. citricarpa based on phylogenomic analyses.</title>
        <authorList>
            <consortium name="Lawrence Berkeley National Laboratory"/>
            <person name="Van Ingen-Buijs V.A."/>
            <person name="Van Westerhoven A.C."/>
            <person name="Haridas S."/>
            <person name="Skiadas P."/>
            <person name="Martin F."/>
            <person name="Groenewald J.Z."/>
            <person name="Crous P.W."/>
            <person name="Seidl M.F."/>
        </authorList>
    </citation>
    <scope>NUCLEOTIDE SEQUENCE [LARGE SCALE GENOMIC DNA]</scope>
    <source>
        <strain evidence="2 3">CBS 123374</strain>
    </source>
</reference>